<proteinExistence type="predicted"/>
<dbReference type="Proteomes" id="UP000765509">
    <property type="component" value="Unassembled WGS sequence"/>
</dbReference>
<evidence type="ECO:0000313" key="2">
    <source>
        <dbReference type="Proteomes" id="UP000765509"/>
    </source>
</evidence>
<protein>
    <submittedName>
        <fullName evidence="1">Uncharacterized protein</fullName>
    </submittedName>
</protein>
<accession>A0A9Q3JY50</accession>
<dbReference type="AlphaFoldDB" id="A0A9Q3JY50"/>
<dbReference type="EMBL" id="AVOT02085798">
    <property type="protein sequence ID" value="MBW0570191.1"/>
    <property type="molecule type" value="Genomic_DNA"/>
</dbReference>
<comment type="caution">
    <text evidence="1">The sequence shown here is derived from an EMBL/GenBank/DDBJ whole genome shotgun (WGS) entry which is preliminary data.</text>
</comment>
<evidence type="ECO:0000313" key="1">
    <source>
        <dbReference type="EMBL" id="MBW0570191.1"/>
    </source>
</evidence>
<reference evidence="1" key="1">
    <citation type="submission" date="2021-03" db="EMBL/GenBank/DDBJ databases">
        <title>Draft genome sequence of rust myrtle Austropuccinia psidii MF-1, a brazilian biotype.</title>
        <authorList>
            <person name="Quecine M.C."/>
            <person name="Pachon D.M.R."/>
            <person name="Bonatelli M.L."/>
            <person name="Correr F.H."/>
            <person name="Franceschini L.M."/>
            <person name="Leite T.F."/>
            <person name="Margarido G.R.A."/>
            <person name="Almeida C.A."/>
            <person name="Ferrarezi J.A."/>
            <person name="Labate C.A."/>
        </authorList>
    </citation>
    <scope>NUCLEOTIDE SEQUENCE</scope>
    <source>
        <strain evidence="1">MF-1</strain>
    </source>
</reference>
<keyword evidence="2" id="KW-1185">Reference proteome</keyword>
<gene>
    <name evidence="1" type="ORF">O181_109906</name>
</gene>
<organism evidence="1 2">
    <name type="scientific">Austropuccinia psidii MF-1</name>
    <dbReference type="NCBI Taxonomy" id="1389203"/>
    <lineage>
        <taxon>Eukaryota</taxon>
        <taxon>Fungi</taxon>
        <taxon>Dikarya</taxon>
        <taxon>Basidiomycota</taxon>
        <taxon>Pucciniomycotina</taxon>
        <taxon>Pucciniomycetes</taxon>
        <taxon>Pucciniales</taxon>
        <taxon>Sphaerophragmiaceae</taxon>
        <taxon>Austropuccinia</taxon>
    </lineage>
</organism>
<sequence>MSHQKSSLIFKITSIRKPMSKEDQASPTSYASIFNISRKFLFFKRPPPHPSLKPFPTASTGFTLYWCSGAHHFKVGGTVTTMEIHPLAPQYGISMPCPIYGNLATSIII</sequence>
<name>A0A9Q3JY50_9BASI</name>